<evidence type="ECO:0000313" key="3">
    <source>
        <dbReference type="Proteomes" id="UP000501063"/>
    </source>
</evidence>
<dbReference type="KEGG" id="pnt:G5B91_07205"/>
<reference evidence="2 3" key="1">
    <citation type="submission" date="2020-02" db="EMBL/GenBank/DDBJ databases">
        <title>Integrative conjugative elements (ICEs) and plasmids drive adaptation of Pseudomonas nitroreducens strain HBP1 to wastewater environment.</title>
        <authorList>
            <person name="Sentchilo V."/>
            <person name="Carraro N."/>
            <person name="Bertelli C."/>
            <person name="van der Meer J.R."/>
        </authorList>
    </citation>
    <scope>NUCLEOTIDE SEQUENCE [LARGE SCALE GENOMIC DNA]</scope>
    <source>
        <strain evidence="2 3">HBP1</strain>
    </source>
</reference>
<feature type="compositionally biased region" description="Polar residues" evidence="1">
    <location>
        <begin position="272"/>
        <end position="283"/>
    </location>
</feature>
<protein>
    <submittedName>
        <fullName evidence="2">DUF3577 domain-containing protein</fullName>
    </submittedName>
</protein>
<accession>A0A6G6ISY7</accession>
<evidence type="ECO:0000256" key="1">
    <source>
        <dbReference type="SAM" id="MobiDB-lite"/>
    </source>
</evidence>
<dbReference type="AlphaFoldDB" id="A0A6G6ISY7"/>
<proteinExistence type="predicted"/>
<gene>
    <name evidence="2" type="ORF">G5B91_07205</name>
</gene>
<organism evidence="2 3">
    <name type="scientific">Pseudomonas nitroreducens</name>
    <dbReference type="NCBI Taxonomy" id="46680"/>
    <lineage>
        <taxon>Bacteria</taxon>
        <taxon>Pseudomonadati</taxon>
        <taxon>Pseudomonadota</taxon>
        <taxon>Gammaproteobacteria</taxon>
        <taxon>Pseudomonadales</taxon>
        <taxon>Pseudomonadaceae</taxon>
        <taxon>Pseudomonas</taxon>
    </lineage>
</organism>
<dbReference type="Proteomes" id="UP000501063">
    <property type="component" value="Chromosome"/>
</dbReference>
<dbReference type="RefSeq" id="WP_024767666.1">
    <property type="nucleotide sequence ID" value="NZ_CP049140.1"/>
</dbReference>
<feature type="region of interest" description="Disordered" evidence="1">
    <location>
        <begin position="253"/>
        <end position="298"/>
    </location>
</feature>
<dbReference type="EMBL" id="CP049140">
    <property type="protein sequence ID" value="QIE86063.1"/>
    <property type="molecule type" value="Genomic_DNA"/>
</dbReference>
<sequence>MTSTASNQKSYFDIHTSGIGYIQRVREVQGKAGRKAQPSLWCTVAALVGPANNPIERHFDVRVSGAEAKQLIRPYLGINDHQQRPLVSFRIGDLWLDPFFRTSGDPDASMKGRLLKVELLDHSALAVTEQYELTTRGIGYLSSPRITANNGIRRGSCTIAALAGPINDPELRPDYRYIETSVTDTGTLDLIQNCVQAIVAKQKVLLSFKLNDMEAKAYIRTKGDHAGEAGGSLKSTLTHIGMIKVDGVQIHPQESEASATEDAPTLEETATAADNSESSQPNAPVQLPVEEPARAASF</sequence>
<evidence type="ECO:0000313" key="2">
    <source>
        <dbReference type="EMBL" id="QIE86063.1"/>
    </source>
</evidence>
<dbReference type="Pfam" id="PF12101">
    <property type="entry name" value="DUF3577"/>
    <property type="match status" value="2"/>
</dbReference>
<name>A0A6G6ISY7_PSENT</name>
<dbReference type="InterPro" id="IPR021960">
    <property type="entry name" value="DUF3577"/>
</dbReference>